<proteinExistence type="inferred from homology"/>
<protein>
    <submittedName>
        <fullName evidence="6">Unannotated protein</fullName>
    </submittedName>
</protein>
<reference evidence="6" key="1">
    <citation type="submission" date="2020-05" db="EMBL/GenBank/DDBJ databases">
        <authorList>
            <person name="Chiriac C."/>
            <person name="Salcher M."/>
            <person name="Ghai R."/>
            <person name="Kavagutti S V."/>
        </authorList>
    </citation>
    <scope>NUCLEOTIDE SEQUENCE</scope>
</reference>
<dbReference type="Gene3D" id="3.40.50.300">
    <property type="entry name" value="P-loop containing nucleotide triphosphate hydrolases"/>
    <property type="match status" value="1"/>
</dbReference>
<dbReference type="EMBL" id="CAEZWK010000009">
    <property type="protein sequence ID" value="CAB4650917.1"/>
    <property type="molecule type" value="Genomic_DNA"/>
</dbReference>
<dbReference type="PANTHER" id="PTHR43117:SF4">
    <property type="entry name" value="OSMOPROTECTANT IMPORT ATP-BINDING PROTEIN OSMV"/>
    <property type="match status" value="1"/>
</dbReference>
<dbReference type="PANTHER" id="PTHR43117">
    <property type="entry name" value="OSMOPROTECTANT IMPORT ATP-BINDING PROTEIN OSMV"/>
    <property type="match status" value="1"/>
</dbReference>
<keyword evidence="3" id="KW-0547">Nucleotide-binding</keyword>
<evidence type="ECO:0000256" key="2">
    <source>
        <dbReference type="ARBA" id="ARBA00022448"/>
    </source>
</evidence>
<keyword evidence="4" id="KW-0067">ATP-binding</keyword>
<sequence>MSKSTIGQEIRLERLTKRYPNTEKAAVNEFSLTIPAGECVVFVGPSGCGKTTTMKMINRIIEPTSGKIFIGGEDVTQTPAHELRRNIGYVIQQIGLFPHLTIADNVATVPQLLGWDKDRIRARVNELMTLVGLDSAEYGSRFPKQLSGGQQQRVGVARALAGDPAVLLMDEPFGATDPITRVRLQKEFRALQRDLKKTVVFVTHDFEEALLLGDRIAVLSDQSTVEQYGTPLEILSAPATKKVESFVGEAGSVRMLGLLSLSAVSLKPGNVKGPELSQDATLREAMDAFISGAEAINVGSKGHLTFHDLQLEIAQTRAAAK</sequence>
<name>A0A6J6IPQ0_9ZZZZ</name>
<dbReference type="SUPFAM" id="SSF52540">
    <property type="entry name" value="P-loop containing nucleoside triphosphate hydrolases"/>
    <property type="match status" value="1"/>
</dbReference>
<evidence type="ECO:0000259" key="5">
    <source>
        <dbReference type="PROSITE" id="PS50893"/>
    </source>
</evidence>
<dbReference type="InterPro" id="IPR003593">
    <property type="entry name" value="AAA+_ATPase"/>
</dbReference>
<evidence type="ECO:0000256" key="4">
    <source>
        <dbReference type="ARBA" id="ARBA00022840"/>
    </source>
</evidence>
<dbReference type="EMBL" id="CAEZVP010000010">
    <property type="protein sequence ID" value="CAB4626611.1"/>
    <property type="molecule type" value="Genomic_DNA"/>
</dbReference>
<evidence type="ECO:0000313" key="8">
    <source>
        <dbReference type="EMBL" id="CAB4655172.1"/>
    </source>
</evidence>
<evidence type="ECO:0000313" key="6">
    <source>
        <dbReference type="EMBL" id="CAB4626611.1"/>
    </source>
</evidence>
<comment type="similarity">
    <text evidence="1">Belongs to the ABC transporter superfamily.</text>
</comment>
<gene>
    <name evidence="6" type="ORF">UFOPK2046_00124</name>
    <name evidence="8" type="ORF">UFOPK2228_00839</name>
    <name evidence="7" type="ORF">UFOPK2245_00556</name>
</gene>
<dbReference type="GO" id="GO:0005524">
    <property type="term" value="F:ATP binding"/>
    <property type="evidence" value="ECO:0007669"/>
    <property type="project" value="UniProtKB-KW"/>
</dbReference>
<dbReference type="InterPro" id="IPR003439">
    <property type="entry name" value="ABC_transporter-like_ATP-bd"/>
</dbReference>
<dbReference type="InterPro" id="IPR027417">
    <property type="entry name" value="P-loop_NTPase"/>
</dbReference>
<organism evidence="6">
    <name type="scientific">freshwater metagenome</name>
    <dbReference type="NCBI Taxonomy" id="449393"/>
    <lineage>
        <taxon>unclassified sequences</taxon>
        <taxon>metagenomes</taxon>
        <taxon>ecological metagenomes</taxon>
    </lineage>
</organism>
<dbReference type="EMBL" id="CAEZWF010000024">
    <property type="protein sequence ID" value="CAB4655172.1"/>
    <property type="molecule type" value="Genomic_DNA"/>
</dbReference>
<dbReference type="GO" id="GO:0016887">
    <property type="term" value="F:ATP hydrolysis activity"/>
    <property type="evidence" value="ECO:0007669"/>
    <property type="project" value="InterPro"/>
</dbReference>
<evidence type="ECO:0000256" key="3">
    <source>
        <dbReference type="ARBA" id="ARBA00022741"/>
    </source>
</evidence>
<dbReference type="FunFam" id="3.40.50.300:FF:000425">
    <property type="entry name" value="Probable ABC transporter, ATP-binding subunit"/>
    <property type="match status" value="1"/>
</dbReference>
<dbReference type="PROSITE" id="PS50893">
    <property type="entry name" value="ABC_TRANSPORTER_2"/>
    <property type="match status" value="1"/>
</dbReference>
<evidence type="ECO:0000256" key="1">
    <source>
        <dbReference type="ARBA" id="ARBA00005417"/>
    </source>
</evidence>
<accession>A0A6J6IPQ0</accession>
<dbReference type="PROSITE" id="PS00211">
    <property type="entry name" value="ABC_TRANSPORTER_1"/>
    <property type="match status" value="1"/>
</dbReference>
<evidence type="ECO:0000313" key="7">
    <source>
        <dbReference type="EMBL" id="CAB4650917.1"/>
    </source>
</evidence>
<dbReference type="AlphaFoldDB" id="A0A6J6IPQ0"/>
<dbReference type="Pfam" id="PF00005">
    <property type="entry name" value="ABC_tran"/>
    <property type="match status" value="1"/>
</dbReference>
<keyword evidence="2" id="KW-0813">Transport</keyword>
<dbReference type="InterPro" id="IPR017871">
    <property type="entry name" value="ABC_transporter-like_CS"/>
</dbReference>
<feature type="domain" description="ABC transporter" evidence="5">
    <location>
        <begin position="10"/>
        <end position="247"/>
    </location>
</feature>
<dbReference type="SMART" id="SM00382">
    <property type="entry name" value="AAA"/>
    <property type="match status" value="1"/>
</dbReference>